<feature type="domain" description="Peptidase M13 N-terminal" evidence="10">
    <location>
        <begin position="71"/>
        <end position="470"/>
    </location>
</feature>
<dbReference type="InterPro" id="IPR042089">
    <property type="entry name" value="Peptidase_M13_dom_2"/>
</dbReference>
<reference evidence="11 12" key="2">
    <citation type="submission" date="2018-10" db="EMBL/GenBank/DDBJ databases">
        <authorList>
            <consortium name="Pathogen Informatics"/>
        </authorList>
    </citation>
    <scope>NUCLEOTIDE SEQUENCE [LARGE SCALE GENOMIC DNA]</scope>
</reference>
<dbReference type="InterPro" id="IPR024079">
    <property type="entry name" value="MetalloPept_cat_dom_sf"/>
</dbReference>
<feature type="signal peptide" evidence="8">
    <location>
        <begin position="1"/>
        <end position="24"/>
    </location>
</feature>
<evidence type="ECO:0000313" key="11">
    <source>
        <dbReference type="EMBL" id="VDD92003.1"/>
    </source>
</evidence>
<dbReference type="Pfam" id="PF05649">
    <property type="entry name" value="Peptidase_M13_N"/>
    <property type="match status" value="1"/>
</dbReference>
<dbReference type="WBParaSite" id="EVEC_0000723301-mRNA-1">
    <property type="protein sequence ID" value="EVEC_0000723301-mRNA-1"/>
    <property type="gene ID" value="EVEC_0000723301"/>
</dbReference>
<evidence type="ECO:0000313" key="13">
    <source>
        <dbReference type="WBParaSite" id="EVEC_0000723301-mRNA-1"/>
    </source>
</evidence>
<dbReference type="GO" id="GO:0004222">
    <property type="term" value="F:metalloendopeptidase activity"/>
    <property type="evidence" value="ECO:0007669"/>
    <property type="project" value="InterPro"/>
</dbReference>
<dbReference type="CDD" id="cd08662">
    <property type="entry name" value="M13"/>
    <property type="match status" value="1"/>
</dbReference>
<dbReference type="InterPro" id="IPR018497">
    <property type="entry name" value="Peptidase_M13_C"/>
</dbReference>
<gene>
    <name evidence="11" type="ORF">EVEC_LOCUS6754</name>
</gene>
<dbReference type="AlphaFoldDB" id="A0A0N4V9V7"/>
<dbReference type="InterPro" id="IPR008753">
    <property type="entry name" value="Peptidase_M13_N"/>
</dbReference>
<evidence type="ECO:0000313" key="12">
    <source>
        <dbReference type="Proteomes" id="UP000274131"/>
    </source>
</evidence>
<dbReference type="SUPFAM" id="SSF55486">
    <property type="entry name" value="Metalloproteases ('zincins'), catalytic domain"/>
    <property type="match status" value="1"/>
</dbReference>
<dbReference type="GO" id="GO:0005886">
    <property type="term" value="C:plasma membrane"/>
    <property type="evidence" value="ECO:0007669"/>
    <property type="project" value="TreeGrafter"/>
</dbReference>
<keyword evidence="7" id="KW-0482">Metalloprotease</keyword>
<keyword evidence="4" id="KW-0479">Metal-binding</keyword>
<dbReference type="Gene3D" id="3.40.390.10">
    <property type="entry name" value="Collagenase (Catalytic Domain)"/>
    <property type="match status" value="1"/>
</dbReference>
<dbReference type="GO" id="GO:0046872">
    <property type="term" value="F:metal ion binding"/>
    <property type="evidence" value="ECO:0007669"/>
    <property type="project" value="UniProtKB-KW"/>
</dbReference>
<dbReference type="EMBL" id="UXUI01008639">
    <property type="protein sequence ID" value="VDD92003.1"/>
    <property type="molecule type" value="Genomic_DNA"/>
</dbReference>
<keyword evidence="6" id="KW-0862">Zinc</keyword>
<evidence type="ECO:0000256" key="6">
    <source>
        <dbReference type="ARBA" id="ARBA00022833"/>
    </source>
</evidence>
<keyword evidence="12" id="KW-1185">Reference proteome</keyword>
<dbReference type="STRING" id="51028.A0A0N4V9V7"/>
<accession>A0A0N4V9V7</accession>
<dbReference type="PANTHER" id="PTHR11733:SF237">
    <property type="entry name" value="NEPRILYSIN-LIKE 4"/>
    <property type="match status" value="1"/>
</dbReference>
<feature type="domain" description="Peptidase M13 C-terminal" evidence="9">
    <location>
        <begin position="530"/>
        <end position="736"/>
    </location>
</feature>
<dbReference type="PRINTS" id="PR00786">
    <property type="entry name" value="NEPRILYSIN"/>
</dbReference>
<keyword evidence="3" id="KW-0645">Protease</keyword>
<evidence type="ECO:0000256" key="1">
    <source>
        <dbReference type="ARBA" id="ARBA00001947"/>
    </source>
</evidence>
<organism evidence="13">
    <name type="scientific">Enterobius vermicularis</name>
    <name type="common">Human pinworm</name>
    <dbReference type="NCBI Taxonomy" id="51028"/>
    <lineage>
        <taxon>Eukaryota</taxon>
        <taxon>Metazoa</taxon>
        <taxon>Ecdysozoa</taxon>
        <taxon>Nematoda</taxon>
        <taxon>Chromadorea</taxon>
        <taxon>Rhabditida</taxon>
        <taxon>Spirurina</taxon>
        <taxon>Oxyuridomorpha</taxon>
        <taxon>Oxyuroidea</taxon>
        <taxon>Oxyuridae</taxon>
        <taxon>Enterobius</taxon>
    </lineage>
</organism>
<keyword evidence="8" id="KW-0732">Signal</keyword>
<evidence type="ECO:0000256" key="3">
    <source>
        <dbReference type="ARBA" id="ARBA00022670"/>
    </source>
</evidence>
<evidence type="ECO:0000259" key="10">
    <source>
        <dbReference type="Pfam" id="PF05649"/>
    </source>
</evidence>
<comment type="similarity">
    <text evidence="2">Belongs to the peptidase M13 family.</text>
</comment>
<evidence type="ECO:0000256" key="7">
    <source>
        <dbReference type="ARBA" id="ARBA00023049"/>
    </source>
</evidence>
<dbReference type="PANTHER" id="PTHR11733">
    <property type="entry name" value="ZINC METALLOPROTEASE FAMILY M13 NEPRILYSIN-RELATED"/>
    <property type="match status" value="1"/>
</dbReference>
<evidence type="ECO:0000259" key="9">
    <source>
        <dbReference type="Pfam" id="PF01431"/>
    </source>
</evidence>
<dbReference type="InterPro" id="IPR000718">
    <property type="entry name" value="Peptidase_M13"/>
</dbReference>
<comment type="cofactor">
    <cofactor evidence="1">
        <name>Zn(2+)</name>
        <dbReference type="ChEBI" id="CHEBI:29105"/>
    </cofactor>
</comment>
<evidence type="ECO:0000256" key="8">
    <source>
        <dbReference type="SAM" id="SignalP"/>
    </source>
</evidence>
<dbReference type="Pfam" id="PF01431">
    <property type="entry name" value="Peptidase_M13"/>
    <property type="match status" value="1"/>
</dbReference>
<protein>
    <submittedName>
        <fullName evidence="13">Neprilysin-1</fullName>
    </submittedName>
</protein>
<sequence>MASSLNLIIICCLILIIAAITAVAWPSVNSIGEGDGSKLVSSVNVVEVGTSRGYIQAAQHFLKSMNSKVDPCDDFYEFACGNWHLYNHVPPDLASYGHFAAMREKVTQEMRDLLDARQLSTSKAINDLRQVYHGCMDTRRHDETKGSELLEAIKEMNYWPIVHSDLWDPSFYNLTELLVFLGTNRAMDIFFDMYISPDQRNVSSRLIHIDQGTLGLGSNARDYYLDEKRYSKQLNAYENYITEKVLLIAEDAGIRKTAEDIAGDVREIMDFEKNLAQIMVSENERRNYTKLYNIHKYSELQTLLPNVDWDTYFRALMPYELHYYLNNNPNIIVNEVDFLKRLSNLLEKTDKRIITNYIIWRYTSAWSFQLDQRYDDIQQNFLRAMIGKQVKSPRWKDCVTAASGRMTYAAGAIYVREYFKEADKEAALEMIDDLHDAFRDMLLKNDWMDNTTRHYALEKESKMQSLIGYPDFLLDDEKLDNYYGKLKLEPGDSYAKMVEKTSKWAQDRNFYRLVEPVDRSEFGISSSTVNAFYSSLKNGIIFPAAILQPPLFDRSYPKAVNYGGIGAVIGHEITHGFDDQGSQFDSEGNLMDWWDTVTKERFTERTKCIIDQYSTYEVPGTGLHINGLLTQGENIADNGGVKEAYKAYKRYLEKLGHEEKRLPGLEEYSNDQIFFLSYAQTWCGQTRPEAQIRQILTDPHSPLRFRVNGVVINQPEFARAYHCPRGSPMNPDQRCVVW</sequence>
<dbReference type="GO" id="GO:0016485">
    <property type="term" value="P:protein processing"/>
    <property type="evidence" value="ECO:0007669"/>
    <property type="project" value="TreeGrafter"/>
</dbReference>
<keyword evidence="5" id="KW-0378">Hydrolase</keyword>
<evidence type="ECO:0000256" key="2">
    <source>
        <dbReference type="ARBA" id="ARBA00007357"/>
    </source>
</evidence>
<name>A0A0N4V9V7_ENTVE</name>
<dbReference type="OrthoDB" id="6475849at2759"/>
<reference evidence="13" key="1">
    <citation type="submission" date="2017-02" db="UniProtKB">
        <authorList>
            <consortium name="WormBaseParasite"/>
        </authorList>
    </citation>
    <scope>IDENTIFICATION</scope>
</reference>
<dbReference type="PROSITE" id="PS51885">
    <property type="entry name" value="NEPRILYSIN"/>
    <property type="match status" value="1"/>
</dbReference>
<feature type="chain" id="PRO_5043122747" evidence="8">
    <location>
        <begin position="25"/>
        <end position="738"/>
    </location>
</feature>
<dbReference type="Gene3D" id="1.10.1380.10">
    <property type="entry name" value="Neutral endopeptidase , domain2"/>
    <property type="match status" value="1"/>
</dbReference>
<evidence type="ECO:0000256" key="5">
    <source>
        <dbReference type="ARBA" id="ARBA00022801"/>
    </source>
</evidence>
<evidence type="ECO:0000256" key="4">
    <source>
        <dbReference type="ARBA" id="ARBA00022723"/>
    </source>
</evidence>
<dbReference type="Proteomes" id="UP000274131">
    <property type="component" value="Unassembled WGS sequence"/>
</dbReference>
<proteinExistence type="inferred from homology"/>